<reference evidence="1 2" key="1">
    <citation type="submission" date="2017-08" db="EMBL/GenBank/DDBJ databases">
        <title>Virgibacillus indicus sp. nov. and Virgibacillus profoundi sp. nov, two moderately halophilic bacteria isolated from marine sediment by using the Microfluidic Streak Plate.</title>
        <authorList>
            <person name="Xu B."/>
            <person name="Hu B."/>
            <person name="Wang J."/>
            <person name="Zhu Y."/>
            <person name="Huang L."/>
            <person name="Du W."/>
            <person name="Huang Y."/>
        </authorList>
    </citation>
    <scope>NUCLEOTIDE SEQUENCE [LARGE SCALE GENOMIC DNA]</scope>
    <source>
        <strain evidence="1 2">IO3-P2-C2</strain>
    </source>
</reference>
<dbReference type="RefSeq" id="WP_094887112.1">
    <property type="nucleotide sequence ID" value="NZ_NPMS01000011.1"/>
</dbReference>
<dbReference type="OrthoDB" id="1766664at2"/>
<evidence type="ECO:0000313" key="2">
    <source>
        <dbReference type="Proteomes" id="UP000216498"/>
    </source>
</evidence>
<dbReference type="AlphaFoldDB" id="A0A265N5L5"/>
<name>A0A265N5L5_9BACI</name>
<dbReference type="SUPFAM" id="SSF52540">
    <property type="entry name" value="P-loop containing nucleoside triphosphate hydrolases"/>
    <property type="match status" value="1"/>
</dbReference>
<accession>A0A265N5L5</accession>
<dbReference type="GO" id="GO:0043752">
    <property type="term" value="F:adenosylcobinamide kinase activity"/>
    <property type="evidence" value="ECO:0007669"/>
    <property type="project" value="InterPro"/>
</dbReference>
<dbReference type="UniPathway" id="UPA00148">
    <property type="reaction ID" value="UER00236"/>
</dbReference>
<dbReference type="Proteomes" id="UP000216498">
    <property type="component" value="Unassembled WGS sequence"/>
</dbReference>
<keyword evidence="2" id="KW-1185">Reference proteome</keyword>
<dbReference type="EMBL" id="NPMS01000011">
    <property type="protein sequence ID" value="OZU87323.1"/>
    <property type="molecule type" value="Genomic_DNA"/>
</dbReference>
<proteinExistence type="predicted"/>
<dbReference type="Pfam" id="PF02283">
    <property type="entry name" value="CobU"/>
    <property type="match status" value="1"/>
</dbReference>
<gene>
    <name evidence="1" type="ORF">CIL03_17165</name>
</gene>
<comment type="caution">
    <text evidence="1">The sequence shown here is derived from an EMBL/GenBank/DDBJ whole genome shotgun (WGS) entry which is preliminary data.</text>
</comment>
<dbReference type="InterPro" id="IPR027417">
    <property type="entry name" value="P-loop_NTPase"/>
</dbReference>
<dbReference type="Gene3D" id="3.40.50.300">
    <property type="entry name" value="P-loop containing nucleotide triphosphate hydrolases"/>
    <property type="match status" value="1"/>
</dbReference>
<dbReference type="GO" id="GO:0000166">
    <property type="term" value="F:nucleotide binding"/>
    <property type="evidence" value="ECO:0007669"/>
    <property type="project" value="InterPro"/>
</dbReference>
<dbReference type="InterPro" id="IPR003203">
    <property type="entry name" value="CobU/CobP"/>
</dbReference>
<dbReference type="GO" id="GO:0009236">
    <property type="term" value="P:cobalamin biosynthetic process"/>
    <property type="evidence" value="ECO:0007669"/>
    <property type="project" value="UniProtKB-UniPathway"/>
</dbReference>
<evidence type="ECO:0000313" key="1">
    <source>
        <dbReference type="EMBL" id="OZU87323.1"/>
    </source>
</evidence>
<organism evidence="1 2">
    <name type="scientific">Virgibacillus indicus</name>
    <dbReference type="NCBI Taxonomy" id="2024554"/>
    <lineage>
        <taxon>Bacteria</taxon>
        <taxon>Bacillati</taxon>
        <taxon>Bacillota</taxon>
        <taxon>Bacilli</taxon>
        <taxon>Bacillales</taxon>
        <taxon>Bacillaceae</taxon>
        <taxon>Virgibacillus</taxon>
    </lineage>
</organism>
<sequence length="142" mass="16649">MHFVTGGAFNGKRKWVKENYPEGEWFSAYNKDPLIMNLESPWNSTFILEGIEVWVKELLAEMTMDEGRKYLKDVIAGWYKWENVSPDRKLIIIGTDITKGIVPIDKADRNWRDLIGWFYQDIAIKCERVDVVWYGLNQTVKG</sequence>
<protein>
    <submittedName>
        <fullName evidence="1">Uncharacterized protein</fullName>
    </submittedName>
</protein>